<reference evidence="2" key="1">
    <citation type="submission" date="2021-02" db="EMBL/GenBank/DDBJ databases">
        <authorList>
            <person name="Dougan E. K."/>
            <person name="Rhodes N."/>
            <person name="Thang M."/>
            <person name="Chan C."/>
        </authorList>
    </citation>
    <scope>NUCLEOTIDE SEQUENCE</scope>
</reference>
<evidence type="ECO:0000313" key="2">
    <source>
        <dbReference type="EMBL" id="CAE7681784.1"/>
    </source>
</evidence>
<gene>
    <name evidence="2" type="ORF">SPIL2461_LOCUS18996</name>
</gene>
<comment type="caution">
    <text evidence="2">The sequence shown here is derived from an EMBL/GenBank/DDBJ whole genome shotgun (WGS) entry which is preliminary data.</text>
</comment>
<evidence type="ECO:0000256" key="1">
    <source>
        <dbReference type="ARBA" id="ARBA00022737"/>
    </source>
</evidence>
<proteinExistence type="predicted"/>
<dbReference type="AlphaFoldDB" id="A0A812WJF0"/>
<sequence>MSMMQDETLQPDVITYSAAVSACEKKGQWQAALLLLFELEGASGRADMILASSAISSCEKRSQWTMAVFLLMSMLSSGLKADGIMYNSAISACEKERWEMALWLYEDAKIQQLETNVP</sequence>
<keyword evidence="3" id="KW-1185">Reference proteome</keyword>
<dbReference type="Pfam" id="PF01535">
    <property type="entry name" value="PPR"/>
    <property type="match status" value="2"/>
</dbReference>
<accession>A0A812WJF0</accession>
<name>A0A812WJF0_SYMPI</name>
<dbReference type="Proteomes" id="UP000649617">
    <property type="component" value="Unassembled WGS sequence"/>
</dbReference>
<keyword evidence="1" id="KW-0677">Repeat</keyword>
<evidence type="ECO:0000313" key="3">
    <source>
        <dbReference type="Proteomes" id="UP000649617"/>
    </source>
</evidence>
<dbReference type="PANTHER" id="PTHR47447:SF17">
    <property type="entry name" value="OS12G0638900 PROTEIN"/>
    <property type="match status" value="1"/>
</dbReference>
<protein>
    <submittedName>
        <fullName evidence="2">Uncharacterized protein</fullName>
    </submittedName>
</protein>
<dbReference type="Gene3D" id="1.25.40.10">
    <property type="entry name" value="Tetratricopeptide repeat domain"/>
    <property type="match status" value="1"/>
</dbReference>
<dbReference type="EMBL" id="CAJNIZ010044210">
    <property type="protein sequence ID" value="CAE7681784.1"/>
    <property type="molecule type" value="Genomic_DNA"/>
</dbReference>
<dbReference type="InterPro" id="IPR002885">
    <property type="entry name" value="PPR_rpt"/>
</dbReference>
<dbReference type="OrthoDB" id="185373at2759"/>
<organism evidence="2 3">
    <name type="scientific">Symbiodinium pilosum</name>
    <name type="common">Dinoflagellate</name>
    <dbReference type="NCBI Taxonomy" id="2952"/>
    <lineage>
        <taxon>Eukaryota</taxon>
        <taxon>Sar</taxon>
        <taxon>Alveolata</taxon>
        <taxon>Dinophyceae</taxon>
        <taxon>Suessiales</taxon>
        <taxon>Symbiodiniaceae</taxon>
        <taxon>Symbiodinium</taxon>
    </lineage>
</organism>
<dbReference type="InterPro" id="IPR011990">
    <property type="entry name" value="TPR-like_helical_dom_sf"/>
</dbReference>
<dbReference type="PANTHER" id="PTHR47447">
    <property type="entry name" value="OS03G0856100 PROTEIN"/>
    <property type="match status" value="1"/>
</dbReference>